<proteinExistence type="predicted"/>
<name>A0A3B7MTJ7_9BACT</name>
<dbReference type="Gene3D" id="3.20.20.190">
    <property type="entry name" value="Phosphatidylinositol (PI) phosphodiesterase"/>
    <property type="match status" value="1"/>
</dbReference>
<sequence>MKHTLPLLSIASVVAIILLFSCKTAQKITTSAQFPAFYKEGHRGTRGLMPENTIPAMKKGLEVGANIIEVDIYITKDKQVLIAHDPMVNINHSLYEDGKEIAKADAKKYIWHQMNYADIRKFDVGSKPYNGWPRQEKIKTYMPLLGELIDSVEAFTAARKLTPAIYNIEVKTSPQYDSLGYNAGPEEMIKSVMDVVKSRSIGNRFYIQSFDVRPLQEVHKKYPGVTIGFLTGSANITLENNLSQLGFTPNIYSPHYKMVTPEMVTACRQHKMKLVPWTVNTVEEMKALVKMGVDGIITDYPNFFSQL</sequence>
<evidence type="ECO:0000259" key="1">
    <source>
        <dbReference type="PROSITE" id="PS51704"/>
    </source>
</evidence>
<dbReference type="InterPro" id="IPR017946">
    <property type="entry name" value="PLC-like_Pdiesterase_TIM-brl"/>
</dbReference>
<dbReference type="SUPFAM" id="SSF51695">
    <property type="entry name" value="PLC-like phosphodiesterases"/>
    <property type="match status" value="1"/>
</dbReference>
<reference evidence="2 3" key="1">
    <citation type="submission" date="2018-09" db="EMBL/GenBank/DDBJ databases">
        <title>Genome sequencing of strain 6GH32-13.</title>
        <authorList>
            <person name="Weon H.-Y."/>
            <person name="Heo J."/>
            <person name="Kwon S.-W."/>
        </authorList>
    </citation>
    <scope>NUCLEOTIDE SEQUENCE [LARGE SCALE GENOMIC DNA]</scope>
    <source>
        <strain evidence="2 3">5GH32-13</strain>
    </source>
</reference>
<accession>A0A3B7MTJ7</accession>
<feature type="domain" description="GP-PDE" evidence="1">
    <location>
        <begin position="37"/>
        <end position="307"/>
    </location>
</feature>
<dbReference type="RefSeq" id="WP_119050838.1">
    <property type="nucleotide sequence ID" value="NZ_CP032157.1"/>
</dbReference>
<dbReference type="PROSITE" id="PS51704">
    <property type="entry name" value="GP_PDE"/>
    <property type="match status" value="1"/>
</dbReference>
<dbReference type="Proteomes" id="UP000263900">
    <property type="component" value="Chromosome"/>
</dbReference>
<dbReference type="InterPro" id="IPR030395">
    <property type="entry name" value="GP_PDE_dom"/>
</dbReference>
<organism evidence="2 3">
    <name type="scientific">Paraflavitalea soli</name>
    <dbReference type="NCBI Taxonomy" id="2315862"/>
    <lineage>
        <taxon>Bacteria</taxon>
        <taxon>Pseudomonadati</taxon>
        <taxon>Bacteroidota</taxon>
        <taxon>Chitinophagia</taxon>
        <taxon>Chitinophagales</taxon>
        <taxon>Chitinophagaceae</taxon>
        <taxon>Paraflavitalea</taxon>
    </lineage>
</organism>
<keyword evidence="3" id="KW-1185">Reference proteome</keyword>
<dbReference type="GO" id="GO:0008081">
    <property type="term" value="F:phosphoric diester hydrolase activity"/>
    <property type="evidence" value="ECO:0007669"/>
    <property type="project" value="InterPro"/>
</dbReference>
<dbReference type="Pfam" id="PF03009">
    <property type="entry name" value="GDPD"/>
    <property type="match status" value="1"/>
</dbReference>
<dbReference type="OrthoDB" id="384721at2"/>
<dbReference type="PROSITE" id="PS51257">
    <property type="entry name" value="PROKAR_LIPOPROTEIN"/>
    <property type="match status" value="1"/>
</dbReference>
<dbReference type="PANTHER" id="PTHR46211:SF14">
    <property type="entry name" value="GLYCEROPHOSPHODIESTER PHOSPHODIESTERASE"/>
    <property type="match status" value="1"/>
</dbReference>
<dbReference type="PANTHER" id="PTHR46211">
    <property type="entry name" value="GLYCEROPHOSPHORYL DIESTER PHOSPHODIESTERASE"/>
    <property type="match status" value="1"/>
</dbReference>
<gene>
    <name evidence="2" type="ORF">D3H65_13600</name>
</gene>
<dbReference type="GO" id="GO:0006629">
    <property type="term" value="P:lipid metabolic process"/>
    <property type="evidence" value="ECO:0007669"/>
    <property type="project" value="InterPro"/>
</dbReference>
<evidence type="ECO:0000313" key="2">
    <source>
        <dbReference type="EMBL" id="AXY74955.1"/>
    </source>
</evidence>
<dbReference type="AlphaFoldDB" id="A0A3B7MTJ7"/>
<protein>
    <submittedName>
        <fullName evidence="2">Glycerophosphodiester phosphodiesterase</fullName>
    </submittedName>
</protein>
<dbReference type="KEGG" id="pseg:D3H65_13600"/>
<dbReference type="EMBL" id="CP032157">
    <property type="protein sequence ID" value="AXY74955.1"/>
    <property type="molecule type" value="Genomic_DNA"/>
</dbReference>
<evidence type="ECO:0000313" key="3">
    <source>
        <dbReference type="Proteomes" id="UP000263900"/>
    </source>
</evidence>